<feature type="transmembrane region" description="Helical" evidence="8">
    <location>
        <begin position="63"/>
        <end position="80"/>
    </location>
</feature>
<dbReference type="GO" id="GO:0005886">
    <property type="term" value="C:plasma membrane"/>
    <property type="evidence" value="ECO:0007669"/>
    <property type="project" value="UniProtKB-SubCell"/>
</dbReference>
<keyword evidence="7" id="KW-0807">Transducer</keyword>
<keyword evidence="2" id="KW-1003">Cell membrane</keyword>
<evidence type="ECO:0000256" key="4">
    <source>
        <dbReference type="ARBA" id="ARBA00022989"/>
    </source>
</evidence>
<keyword evidence="5 8" id="KW-0472">Membrane</keyword>
<comment type="caution">
    <text evidence="9">The sequence shown here is derived from an EMBL/GenBank/DDBJ whole genome shotgun (WGS) entry which is preliminary data.</text>
</comment>
<dbReference type="AlphaFoldDB" id="A0ABD2AXZ6"/>
<dbReference type="InterPro" id="IPR013604">
    <property type="entry name" value="7TM_chemorcpt"/>
</dbReference>
<dbReference type="GO" id="GO:0007165">
    <property type="term" value="P:signal transduction"/>
    <property type="evidence" value="ECO:0007669"/>
    <property type="project" value="UniProtKB-KW"/>
</dbReference>
<accession>A0ABD2AXZ6</accession>
<evidence type="ECO:0000256" key="7">
    <source>
        <dbReference type="ARBA" id="ARBA00023224"/>
    </source>
</evidence>
<organism evidence="9 10">
    <name type="scientific">Vespula squamosa</name>
    <name type="common">Southern yellow jacket</name>
    <name type="synonym">Wasp</name>
    <dbReference type="NCBI Taxonomy" id="30214"/>
    <lineage>
        <taxon>Eukaryota</taxon>
        <taxon>Metazoa</taxon>
        <taxon>Ecdysozoa</taxon>
        <taxon>Arthropoda</taxon>
        <taxon>Hexapoda</taxon>
        <taxon>Insecta</taxon>
        <taxon>Pterygota</taxon>
        <taxon>Neoptera</taxon>
        <taxon>Endopterygota</taxon>
        <taxon>Hymenoptera</taxon>
        <taxon>Apocrita</taxon>
        <taxon>Aculeata</taxon>
        <taxon>Vespoidea</taxon>
        <taxon>Vespidae</taxon>
        <taxon>Vespinae</taxon>
        <taxon>Vespula</taxon>
    </lineage>
</organism>
<dbReference type="PANTHER" id="PTHR21143">
    <property type="entry name" value="INVERTEBRATE GUSTATORY RECEPTOR"/>
    <property type="match status" value="1"/>
</dbReference>
<sequence length="181" mass="21417">MLTTSLDSPQHKKVLRMKDNWEHDSSLSTIYRTYKTNENLAKLKKVKQIHLELMKCTRIINEAYGLQILASILYSTLILNKYHSWIREFCKHFYWIFFFVIQIFAISNICETTMTKIRDFTFQLIQNHLTFTACGFYDIDHTFIYNAIGSITTYLVILIQIGDKPNVLFDDMNYNSTLITE</sequence>
<keyword evidence="3 8" id="KW-0812">Transmembrane</keyword>
<keyword evidence="4 8" id="KW-1133">Transmembrane helix</keyword>
<evidence type="ECO:0000256" key="3">
    <source>
        <dbReference type="ARBA" id="ARBA00022692"/>
    </source>
</evidence>
<evidence type="ECO:0000256" key="6">
    <source>
        <dbReference type="ARBA" id="ARBA00023170"/>
    </source>
</evidence>
<gene>
    <name evidence="9" type="ORF">V1478_008164</name>
</gene>
<evidence type="ECO:0000313" key="9">
    <source>
        <dbReference type="EMBL" id="KAL2725491.1"/>
    </source>
</evidence>
<dbReference type="PANTHER" id="PTHR21143:SF133">
    <property type="entry name" value="GUSTATORY AND PHEROMONE RECEPTOR 32A-RELATED"/>
    <property type="match status" value="1"/>
</dbReference>
<comment type="subcellular location">
    <subcellularLocation>
        <location evidence="1">Cell membrane</location>
        <topology evidence="1">Multi-pass membrane protein</topology>
    </subcellularLocation>
</comment>
<dbReference type="Proteomes" id="UP001607302">
    <property type="component" value="Unassembled WGS sequence"/>
</dbReference>
<keyword evidence="6" id="KW-0675">Receptor</keyword>
<keyword evidence="10" id="KW-1185">Reference proteome</keyword>
<dbReference type="Pfam" id="PF08395">
    <property type="entry name" value="7tm_7"/>
    <property type="match status" value="1"/>
</dbReference>
<feature type="transmembrane region" description="Helical" evidence="8">
    <location>
        <begin position="92"/>
        <end position="110"/>
    </location>
</feature>
<proteinExistence type="predicted"/>
<protein>
    <submittedName>
        <fullName evidence="9">Gustatory receptor for sugar taste 43a-like</fullName>
    </submittedName>
</protein>
<evidence type="ECO:0000313" key="10">
    <source>
        <dbReference type="Proteomes" id="UP001607302"/>
    </source>
</evidence>
<name>A0ABD2AXZ6_VESSQ</name>
<evidence type="ECO:0000256" key="5">
    <source>
        <dbReference type="ARBA" id="ARBA00023136"/>
    </source>
</evidence>
<evidence type="ECO:0000256" key="1">
    <source>
        <dbReference type="ARBA" id="ARBA00004651"/>
    </source>
</evidence>
<evidence type="ECO:0000256" key="2">
    <source>
        <dbReference type="ARBA" id="ARBA00022475"/>
    </source>
</evidence>
<dbReference type="EMBL" id="JAUDFV010000138">
    <property type="protein sequence ID" value="KAL2725491.1"/>
    <property type="molecule type" value="Genomic_DNA"/>
</dbReference>
<evidence type="ECO:0000256" key="8">
    <source>
        <dbReference type="SAM" id="Phobius"/>
    </source>
</evidence>
<reference evidence="9 10" key="1">
    <citation type="journal article" date="2024" name="Ann. Entomol. Soc. Am.">
        <title>Genomic analyses of the southern and eastern yellowjacket wasps (Hymenoptera: Vespidae) reveal evolutionary signatures of social life.</title>
        <authorList>
            <person name="Catto M.A."/>
            <person name="Caine P.B."/>
            <person name="Orr S.E."/>
            <person name="Hunt B.G."/>
            <person name="Goodisman M.A.D."/>
        </authorList>
    </citation>
    <scope>NUCLEOTIDE SEQUENCE [LARGE SCALE GENOMIC DNA]</scope>
    <source>
        <strain evidence="9">233</strain>
        <tissue evidence="9">Head and thorax</tissue>
    </source>
</reference>